<comment type="caution">
    <text evidence="1">The sequence shown here is derived from an EMBL/GenBank/DDBJ whole genome shotgun (WGS) entry which is preliminary data.</text>
</comment>
<proteinExistence type="predicted"/>
<protein>
    <submittedName>
        <fullName evidence="1">Uncharacterized protein</fullName>
    </submittedName>
</protein>
<dbReference type="RefSeq" id="WP_188389256.1">
    <property type="nucleotide sequence ID" value="NZ_BMFK01000002.1"/>
</dbReference>
<reference evidence="1" key="1">
    <citation type="journal article" date="2014" name="Int. J. Syst. Evol. Microbiol.">
        <title>Complete genome sequence of Corynebacterium casei LMG S-19264T (=DSM 44701T), isolated from a smear-ripened cheese.</title>
        <authorList>
            <consortium name="US DOE Joint Genome Institute (JGI-PGF)"/>
            <person name="Walter F."/>
            <person name="Albersmeier A."/>
            <person name="Kalinowski J."/>
            <person name="Ruckert C."/>
        </authorList>
    </citation>
    <scope>NUCLEOTIDE SEQUENCE</scope>
    <source>
        <strain evidence="1">CGMCC 1.12698</strain>
    </source>
</reference>
<evidence type="ECO:0000313" key="1">
    <source>
        <dbReference type="EMBL" id="GGE78184.1"/>
    </source>
</evidence>
<gene>
    <name evidence="1" type="ORF">GCM10007140_29800</name>
</gene>
<dbReference type="AlphaFoldDB" id="A0A917AUZ4"/>
<keyword evidence="2" id="KW-1185">Reference proteome</keyword>
<dbReference type="Proteomes" id="UP000605259">
    <property type="component" value="Unassembled WGS sequence"/>
</dbReference>
<evidence type="ECO:0000313" key="2">
    <source>
        <dbReference type="Proteomes" id="UP000605259"/>
    </source>
</evidence>
<accession>A0A917AUZ4</accession>
<name>A0A917AUZ4_9BACI</name>
<dbReference type="EMBL" id="BMFK01000002">
    <property type="protein sequence ID" value="GGE78184.1"/>
    <property type="molecule type" value="Genomic_DNA"/>
</dbReference>
<reference evidence="1" key="2">
    <citation type="submission" date="2020-09" db="EMBL/GenBank/DDBJ databases">
        <authorList>
            <person name="Sun Q."/>
            <person name="Zhou Y."/>
        </authorList>
    </citation>
    <scope>NUCLEOTIDE SEQUENCE</scope>
    <source>
        <strain evidence="1">CGMCC 1.12698</strain>
    </source>
</reference>
<sequence>MKKKRLLIIICSITLAFILTIIVSNYQSFYHAKEQCIQQGNIPHIERSFLILSWSVSCEK</sequence>
<organism evidence="1 2">
    <name type="scientific">Priestia taiwanensis</name>
    <dbReference type="NCBI Taxonomy" id="1347902"/>
    <lineage>
        <taxon>Bacteria</taxon>
        <taxon>Bacillati</taxon>
        <taxon>Bacillota</taxon>
        <taxon>Bacilli</taxon>
        <taxon>Bacillales</taxon>
        <taxon>Bacillaceae</taxon>
        <taxon>Priestia</taxon>
    </lineage>
</organism>